<dbReference type="EC" id="4.3.2.10" evidence="10"/>
<dbReference type="InterPro" id="IPR010139">
    <property type="entry name" value="Imidazole-glycPsynth_HisH"/>
</dbReference>
<evidence type="ECO:0000256" key="1">
    <source>
        <dbReference type="ARBA" id="ARBA00005091"/>
    </source>
</evidence>
<keyword evidence="13" id="KW-1185">Reference proteome</keyword>
<comment type="caution">
    <text evidence="12">The sequence shown here is derived from an EMBL/GenBank/DDBJ whole genome shotgun (WGS) entry which is preliminary data.</text>
</comment>
<keyword evidence="3 10" id="KW-0028">Amino-acid biosynthesis</keyword>
<dbReference type="PANTHER" id="PTHR42701">
    <property type="entry name" value="IMIDAZOLE GLYCEROL PHOSPHATE SYNTHASE SUBUNIT HISH"/>
    <property type="match status" value="1"/>
</dbReference>
<comment type="catalytic activity">
    <reaction evidence="8 10">
        <text>5-[(5-phospho-1-deoxy-D-ribulos-1-ylimino)methylamino]-1-(5-phospho-beta-D-ribosyl)imidazole-4-carboxamide + L-glutamine = D-erythro-1-(imidazol-4-yl)glycerol 3-phosphate + 5-amino-1-(5-phospho-beta-D-ribosyl)imidazole-4-carboxamide + L-glutamate + H(+)</text>
        <dbReference type="Rhea" id="RHEA:24793"/>
        <dbReference type="ChEBI" id="CHEBI:15378"/>
        <dbReference type="ChEBI" id="CHEBI:29985"/>
        <dbReference type="ChEBI" id="CHEBI:58278"/>
        <dbReference type="ChEBI" id="CHEBI:58359"/>
        <dbReference type="ChEBI" id="CHEBI:58475"/>
        <dbReference type="ChEBI" id="CHEBI:58525"/>
        <dbReference type="EC" id="4.3.2.10"/>
    </reaction>
</comment>
<keyword evidence="7 10" id="KW-0456">Lyase</keyword>
<dbReference type="CDD" id="cd01748">
    <property type="entry name" value="GATase1_IGP_Synthase"/>
    <property type="match status" value="1"/>
</dbReference>
<dbReference type="NCBIfam" id="TIGR01855">
    <property type="entry name" value="IMP_synth_hisH"/>
    <property type="match status" value="1"/>
</dbReference>
<protein>
    <recommendedName>
        <fullName evidence="10">Imidazole glycerol phosphate synthase subunit HisH</fullName>
        <ecNumber evidence="10">4.3.2.10</ecNumber>
    </recommendedName>
    <alternativeName>
        <fullName evidence="10">IGP synthase glutaminase subunit</fullName>
        <ecNumber evidence="10">3.5.1.2</ecNumber>
    </alternativeName>
    <alternativeName>
        <fullName evidence="10">IGP synthase subunit HisH</fullName>
    </alternativeName>
    <alternativeName>
        <fullName evidence="10">ImGP synthase subunit HisH</fullName>
        <shortName evidence="10">IGPS subunit HisH</shortName>
    </alternativeName>
</protein>
<dbReference type="HAMAP" id="MF_00278">
    <property type="entry name" value="HisH"/>
    <property type="match status" value="1"/>
</dbReference>
<dbReference type="RefSeq" id="WP_265423356.1">
    <property type="nucleotide sequence ID" value="NZ_JAPFPW010000001.1"/>
</dbReference>
<evidence type="ECO:0000313" key="12">
    <source>
        <dbReference type="EMBL" id="MCW7752489.1"/>
    </source>
</evidence>
<dbReference type="Gene3D" id="3.40.50.880">
    <property type="match status" value="1"/>
</dbReference>
<comment type="subunit">
    <text evidence="2 10">Heterodimer of HisH and HisF.</text>
</comment>
<comment type="catalytic activity">
    <reaction evidence="9 10">
        <text>L-glutamine + H2O = L-glutamate + NH4(+)</text>
        <dbReference type="Rhea" id="RHEA:15889"/>
        <dbReference type="ChEBI" id="CHEBI:15377"/>
        <dbReference type="ChEBI" id="CHEBI:28938"/>
        <dbReference type="ChEBI" id="CHEBI:29985"/>
        <dbReference type="ChEBI" id="CHEBI:58359"/>
        <dbReference type="EC" id="3.5.1.2"/>
    </reaction>
</comment>
<evidence type="ECO:0000313" key="13">
    <source>
        <dbReference type="Proteomes" id="UP001209681"/>
    </source>
</evidence>
<reference evidence="12 13" key="1">
    <citation type="submission" date="2022-11" db="EMBL/GenBank/DDBJ databases">
        <title>Desulfobotulus tamanensis H1 sp. nov. - anaerobic, alkaliphilic, sulphate reducing bacterium isolated from terrestrial mud volcano.</title>
        <authorList>
            <person name="Frolova A."/>
            <person name="Merkel A.Y."/>
            <person name="Slobodkin A.I."/>
        </authorList>
    </citation>
    <scope>NUCLEOTIDE SEQUENCE [LARGE SCALE GENOMIC DNA]</scope>
    <source>
        <strain evidence="12 13">H1</strain>
    </source>
</reference>
<comment type="function">
    <text evidence="10">IGPS catalyzes the conversion of PRFAR and glutamine to IGP, AICAR and glutamate. The HisH subunit catalyzes the hydrolysis of glutamine to glutamate and ammonia as part of the synthesis of IGP and AICAR. The resulting ammonia molecule is channeled to the active site of HisF.</text>
</comment>
<keyword evidence="4 10" id="KW-0378">Hydrolase</keyword>
<evidence type="ECO:0000259" key="11">
    <source>
        <dbReference type="Pfam" id="PF00117"/>
    </source>
</evidence>
<evidence type="ECO:0000256" key="10">
    <source>
        <dbReference type="HAMAP-Rule" id="MF_00278"/>
    </source>
</evidence>
<feature type="active site" description="Nucleophile" evidence="10">
    <location>
        <position position="79"/>
    </location>
</feature>
<dbReference type="InterPro" id="IPR029062">
    <property type="entry name" value="Class_I_gatase-like"/>
</dbReference>
<keyword evidence="10" id="KW-0963">Cytoplasm</keyword>
<dbReference type="Pfam" id="PF00117">
    <property type="entry name" value="GATase"/>
    <property type="match status" value="1"/>
</dbReference>
<dbReference type="EMBL" id="JAPFPW010000001">
    <property type="protein sequence ID" value="MCW7752489.1"/>
    <property type="molecule type" value="Genomic_DNA"/>
</dbReference>
<gene>
    <name evidence="10 12" type="primary">hisH</name>
    <name evidence="12" type="ORF">OOT00_00655</name>
</gene>
<keyword evidence="5 10" id="KW-0315">Glutamine amidotransferase</keyword>
<dbReference type="InterPro" id="IPR017926">
    <property type="entry name" value="GATASE"/>
</dbReference>
<evidence type="ECO:0000256" key="9">
    <source>
        <dbReference type="ARBA" id="ARBA00049534"/>
    </source>
</evidence>
<proteinExistence type="inferred from homology"/>
<evidence type="ECO:0000256" key="4">
    <source>
        <dbReference type="ARBA" id="ARBA00022801"/>
    </source>
</evidence>
<dbReference type="Proteomes" id="UP001209681">
    <property type="component" value="Unassembled WGS sequence"/>
</dbReference>
<sequence>MIAVVDYDAGNLTSVGRALAHLGQKYVITRNHDEIMGADRVVFPGVGAAASAMESLRRYGLADVLKRVLASGRPLLGICLGTQIITGYSEEGSVPCLDLIPGRVRAFPLAMTEDGGRPLKIPHMGWNTVVVRKPHPVLQDMEEGDAFYFVHGYYPEPENREHILATTAYGIDFVSAMGFENLVATQFHPEKSGEPGLRLLDHFCRWEGRP</sequence>
<organism evidence="12 13">
    <name type="scientific">Desulfobotulus pelophilus</name>
    <dbReference type="NCBI Taxonomy" id="2823377"/>
    <lineage>
        <taxon>Bacteria</taxon>
        <taxon>Pseudomonadati</taxon>
        <taxon>Thermodesulfobacteriota</taxon>
        <taxon>Desulfobacteria</taxon>
        <taxon>Desulfobacterales</taxon>
        <taxon>Desulfobacteraceae</taxon>
        <taxon>Desulfobotulus</taxon>
    </lineage>
</organism>
<evidence type="ECO:0000256" key="7">
    <source>
        <dbReference type="ARBA" id="ARBA00023239"/>
    </source>
</evidence>
<dbReference type="PROSITE" id="PS51273">
    <property type="entry name" value="GATASE_TYPE_1"/>
    <property type="match status" value="1"/>
</dbReference>
<evidence type="ECO:0000256" key="5">
    <source>
        <dbReference type="ARBA" id="ARBA00022962"/>
    </source>
</evidence>
<feature type="active site" evidence="10">
    <location>
        <position position="188"/>
    </location>
</feature>
<feature type="active site" evidence="10">
    <location>
        <position position="190"/>
    </location>
</feature>
<evidence type="ECO:0000256" key="3">
    <source>
        <dbReference type="ARBA" id="ARBA00022605"/>
    </source>
</evidence>
<dbReference type="GO" id="GO:0016829">
    <property type="term" value="F:lyase activity"/>
    <property type="evidence" value="ECO:0007669"/>
    <property type="project" value="UniProtKB-KW"/>
</dbReference>
<dbReference type="SUPFAM" id="SSF52317">
    <property type="entry name" value="Class I glutamine amidotransferase-like"/>
    <property type="match status" value="1"/>
</dbReference>
<evidence type="ECO:0000256" key="6">
    <source>
        <dbReference type="ARBA" id="ARBA00023102"/>
    </source>
</evidence>
<dbReference type="EC" id="3.5.1.2" evidence="10"/>
<dbReference type="PIRSF" id="PIRSF000495">
    <property type="entry name" value="Amidotransf_hisH"/>
    <property type="match status" value="1"/>
</dbReference>
<comment type="pathway">
    <text evidence="1 10">Amino-acid biosynthesis; L-histidine biosynthesis; L-histidine from 5-phospho-alpha-D-ribose 1-diphosphate: step 5/9.</text>
</comment>
<accession>A0ABT3N4W8</accession>
<name>A0ABT3N4W8_9BACT</name>
<dbReference type="PANTHER" id="PTHR42701:SF1">
    <property type="entry name" value="IMIDAZOLE GLYCEROL PHOSPHATE SYNTHASE SUBUNIT HISH"/>
    <property type="match status" value="1"/>
</dbReference>
<keyword evidence="6 10" id="KW-0368">Histidine biosynthesis</keyword>
<evidence type="ECO:0000256" key="8">
    <source>
        <dbReference type="ARBA" id="ARBA00047838"/>
    </source>
</evidence>
<comment type="subcellular location">
    <subcellularLocation>
        <location evidence="10">Cytoplasm</location>
    </subcellularLocation>
</comment>
<feature type="domain" description="Glutamine amidotransferase" evidence="11">
    <location>
        <begin position="4"/>
        <end position="200"/>
    </location>
</feature>
<evidence type="ECO:0000256" key="2">
    <source>
        <dbReference type="ARBA" id="ARBA00011152"/>
    </source>
</evidence>